<dbReference type="InterPro" id="IPR013423">
    <property type="entry name" value="CHP02594"/>
</dbReference>
<dbReference type="Gene3D" id="3.90.1720.10">
    <property type="entry name" value="endopeptidase domain like (from Nostoc punctiforme)"/>
    <property type="match status" value="1"/>
</dbReference>
<evidence type="ECO:0000313" key="1">
    <source>
        <dbReference type="EMBL" id="NUU46018.1"/>
    </source>
</evidence>
<organism evidence="1 2">
    <name type="scientific">Sphingomonas zeae</name>
    <dbReference type="NCBI Taxonomy" id="1646122"/>
    <lineage>
        <taxon>Bacteria</taxon>
        <taxon>Pseudomonadati</taxon>
        <taxon>Pseudomonadota</taxon>
        <taxon>Alphaproteobacteria</taxon>
        <taxon>Sphingomonadales</taxon>
        <taxon>Sphingomonadaceae</taxon>
        <taxon>Sphingomonas</taxon>
    </lineage>
</organism>
<dbReference type="AlphaFoldDB" id="A0A7Y6B3M7"/>
<proteinExistence type="predicted"/>
<dbReference type="NCBIfam" id="TIGR02594">
    <property type="entry name" value="TIGR02594 family protein"/>
    <property type="match status" value="1"/>
</dbReference>
<keyword evidence="2" id="KW-1185">Reference proteome</keyword>
<gene>
    <name evidence="1" type="ORF">HP438_03380</name>
</gene>
<protein>
    <submittedName>
        <fullName evidence="1">TIGR02594 family protein</fullName>
    </submittedName>
</protein>
<evidence type="ECO:0000313" key="2">
    <source>
        <dbReference type="Proteomes" id="UP000536441"/>
    </source>
</evidence>
<reference evidence="1 2" key="1">
    <citation type="submission" date="2020-05" db="EMBL/GenBank/DDBJ databases">
        <title>Genome Sequencing of Type Strains.</title>
        <authorList>
            <person name="Lemaire J.F."/>
            <person name="Inderbitzin P."/>
            <person name="Gregorio O.A."/>
            <person name="Collins S.B."/>
            <person name="Wespe N."/>
            <person name="Knight-Connoni V."/>
        </authorList>
    </citation>
    <scope>NUCLEOTIDE SEQUENCE [LARGE SCALE GENOMIC DNA]</scope>
    <source>
        <strain evidence="1 2">DSM 100049</strain>
    </source>
</reference>
<comment type="caution">
    <text evidence="1">The sequence shown here is derived from an EMBL/GenBank/DDBJ whole genome shotgun (WGS) entry which is preliminary data.</text>
</comment>
<dbReference type="EMBL" id="JABMCH010000050">
    <property type="protein sequence ID" value="NUU46018.1"/>
    <property type="molecule type" value="Genomic_DNA"/>
</dbReference>
<name>A0A7Y6B3M7_9SPHN</name>
<accession>A0A7Y6B3M7</accession>
<sequence length="178" mass="18635">MTAPYPTKDIDVTEPKWLSAARAKLGVHEAPGPANNQTIMGWAKSLPIKVLGIAFNGDATPWCGLFAAKCVAEAGLTPPPIAIRAKAWATWGKPLVASALAPGAVLVFERAGGGHVGFYVGEDDTAYRVLGGNQSDAVTVTRIAKDRCIARRWPADLPVIGKPVRLSAAGLPLSKNEA</sequence>
<dbReference type="Proteomes" id="UP000536441">
    <property type="component" value="Unassembled WGS sequence"/>
</dbReference>